<dbReference type="GO" id="GO:0005737">
    <property type="term" value="C:cytoplasm"/>
    <property type="evidence" value="ECO:0007669"/>
    <property type="project" value="UniProtKB-ARBA"/>
</dbReference>
<dbReference type="GO" id="GO:0006002">
    <property type="term" value="P:fructose 6-phosphate metabolic process"/>
    <property type="evidence" value="ECO:0007669"/>
    <property type="project" value="InterPro"/>
</dbReference>
<proteinExistence type="predicted"/>
<keyword evidence="6" id="KW-0418">Kinase</keyword>
<dbReference type="InterPro" id="IPR022953">
    <property type="entry name" value="ATP_PFK"/>
</dbReference>
<keyword evidence="4" id="KW-0479">Metal-binding</keyword>
<keyword evidence="11" id="KW-0472">Membrane</keyword>
<dbReference type="FunFam" id="3.40.50.450:FF:000002">
    <property type="entry name" value="ATP-dependent 6-phosphofructokinase"/>
    <property type="match status" value="1"/>
</dbReference>
<evidence type="ECO:0000256" key="6">
    <source>
        <dbReference type="ARBA" id="ARBA00022777"/>
    </source>
</evidence>
<gene>
    <name evidence="13" type="ORF">LDAN0322_LOCUS660</name>
</gene>
<comment type="cofactor">
    <cofactor evidence="1">
        <name>Mg(2+)</name>
        <dbReference type="ChEBI" id="CHEBI:18420"/>
    </cofactor>
</comment>
<dbReference type="GO" id="GO:0046872">
    <property type="term" value="F:metal ion binding"/>
    <property type="evidence" value="ECO:0007669"/>
    <property type="project" value="UniProtKB-KW"/>
</dbReference>
<reference evidence="13" key="1">
    <citation type="submission" date="2021-01" db="EMBL/GenBank/DDBJ databases">
        <authorList>
            <person name="Corre E."/>
            <person name="Pelletier E."/>
            <person name="Niang G."/>
            <person name="Scheremetjew M."/>
            <person name="Finn R."/>
            <person name="Kale V."/>
            <person name="Holt S."/>
            <person name="Cochrane G."/>
            <person name="Meng A."/>
            <person name="Brown T."/>
            <person name="Cohen L."/>
        </authorList>
    </citation>
    <scope>NUCLEOTIDE SEQUENCE</scope>
    <source>
        <strain evidence="13">B651</strain>
    </source>
</reference>
<dbReference type="Pfam" id="PF00365">
    <property type="entry name" value="PFK"/>
    <property type="match status" value="1"/>
</dbReference>
<dbReference type="PANTHER" id="PTHR45770">
    <property type="entry name" value="ATP-DEPENDENT 6-PHOSPHOFRUCTOKINASE 1"/>
    <property type="match status" value="1"/>
</dbReference>
<evidence type="ECO:0000256" key="2">
    <source>
        <dbReference type="ARBA" id="ARBA00002659"/>
    </source>
</evidence>
<name>A0A7S0PJW2_9STRA</name>
<dbReference type="SUPFAM" id="SSF53784">
    <property type="entry name" value="Phosphofructokinase"/>
    <property type="match status" value="1"/>
</dbReference>
<dbReference type="GO" id="GO:0003872">
    <property type="term" value="F:6-phosphofructokinase activity"/>
    <property type="evidence" value="ECO:0007669"/>
    <property type="project" value="UniProtKB-EC"/>
</dbReference>
<dbReference type="EMBL" id="HBEU01000988">
    <property type="protein sequence ID" value="CAD8574515.1"/>
    <property type="molecule type" value="Transcribed_RNA"/>
</dbReference>
<dbReference type="GO" id="GO:0005524">
    <property type="term" value="F:ATP binding"/>
    <property type="evidence" value="ECO:0007669"/>
    <property type="project" value="UniProtKB-KW"/>
</dbReference>
<evidence type="ECO:0000259" key="12">
    <source>
        <dbReference type="Pfam" id="PF00365"/>
    </source>
</evidence>
<protein>
    <recommendedName>
        <fullName evidence="12">Phosphofructokinase domain-containing protein</fullName>
    </recommendedName>
</protein>
<sequence length="551" mass="59546">MCRINMVNRRSNSLTLEVAGYCAIAAIISAFTAHKLTKAAATKAERARRLEEAKAASLANVERNNAQVEKGLPRGSKDDGLKIDSIYVWELEDLKKRFPSEGEGIENVMNVHLHRAGMGTGRKTMTSMTTTMKKGMAMRKGTPYNKIIGEKEVILADVVRKPDGSTVSKAFIRAGPREKLHFNPDEVNAAIVTCGGLCPGLNNVVRELTNTLINLYGADTVYGIRGGYKGFYDPEYSPIQLDPDVVSTIHHEGGTFLGSSRGGFDLERICNFLKAKNISQLYVIGGDGTHRGAFKIHEGCMERGMNVAVAGIPKTIDNDIDHVDRTFGFDTAVEASLKAIRCAKVEAMCNKPNGVGIVKLMGREAGYIAAHATMCSYDVDLCLIPEVPIVLEGPLGCLPHIRQRVKEQGFAVIVVAEGAGEEIIGSSTETDASGNKKLPAIGEFLKKAVTDYFKSKGEEATVKYIDPSYTIRSVPANAADSVYCMQLAQNAVHGAMAGYTGFSTGIVNNKTALLPIPELVATSPKAMNPRGRTWERVLALTRQPNTVPPLP</sequence>
<dbReference type="Gene3D" id="3.40.50.450">
    <property type="match status" value="1"/>
</dbReference>
<evidence type="ECO:0000256" key="9">
    <source>
        <dbReference type="ARBA" id="ARBA00023152"/>
    </source>
</evidence>
<evidence type="ECO:0000256" key="4">
    <source>
        <dbReference type="ARBA" id="ARBA00022723"/>
    </source>
</evidence>
<evidence type="ECO:0000256" key="3">
    <source>
        <dbReference type="ARBA" id="ARBA00022679"/>
    </source>
</evidence>
<comment type="function">
    <text evidence="2">Catalyzes the phosphorylation of D-fructose 6-phosphate to fructose 1,6-bisphosphate by ATP, the first committing step of glycolysis.</text>
</comment>
<evidence type="ECO:0000256" key="1">
    <source>
        <dbReference type="ARBA" id="ARBA00001946"/>
    </source>
</evidence>
<dbReference type="InterPro" id="IPR035966">
    <property type="entry name" value="PKF_sf"/>
</dbReference>
<evidence type="ECO:0000256" key="7">
    <source>
        <dbReference type="ARBA" id="ARBA00022840"/>
    </source>
</evidence>
<keyword evidence="9" id="KW-0324">Glycolysis</keyword>
<feature type="transmembrane region" description="Helical" evidence="11">
    <location>
        <begin position="12"/>
        <end position="33"/>
    </location>
</feature>
<keyword evidence="8" id="KW-0460">Magnesium</keyword>
<keyword evidence="3" id="KW-0808">Transferase</keyword>
<keyword evidence="5" id="KW-0547">Nucleotide-binding</keyword>
<evidence type="ECO:0000313" key="13">
    <source>
        <dbReference type="EMBL" id="CAD8574515.1"/>
    </source>
</evidence>
<feature type="domain" description="Phosphofructokinase" evidence="12">
    <location>
        <begin position="189"/>
        <end position="493"/>
    </location>
</feature>
<keyword evidence="11" id="KW-1133">Transmembrane helix</keyword>
<accession>A0A7S0PJW2</accession>
<organism evidence="13">
    <name type="scientific">Leptocylindrus aporus</name>
    <dbReference type="NCBI Taxonomy" id="1398097"/>
    <lineage>
        <taxon>Eukaryota</taxon>
        <taxon>Sar</taxon>
        <taxon>Stramenopiles</taxon>
        <taxon>Ochrophyta</taxon>
        <taxon>Bacillariophyta</taxon>
        <taxon>Coscinodiscophyceae</taxon>
        <taxon>Chaetocerotophycidae</taxon>
        <taxon>Leptocylindrales</taxon>
        <taxon>Leptocylindraceae</taxon>
        <taxon>Leptocylindrus</taxon>
    </lineage>
</organism>
<evidence type="ECO:0000256" key="11">
    <source>
        <dbReference type="SAM" id="Phobius"/>
    </source>
</evidence>
<evidence type="ECO:0000256" key="5">
    <source>
        <dbReference type="ARBA" id="ARBA00022741"/>
    </source>
</evidence>
<dbReference type="UniPathway" id="UPA00109">
    <property type="reaction ID" value="UER00182"/>
</dbReference>
<dbReference type="AlphaFoldDB" id="A0A7S0PJW2"/>
<dbReference type="InterPro" id="IPR000023">
    <property type="entry name" value="Phosphofructokinase_dom"/>
</dbReference>
<evidence type="ECO:0000256" key="10">
    <source>
        <dbReference type="ARBA" id="ARBA00048070"/>
    </source>
</evidence>
<dbReference type="InterPro" id="IPR050929">
    <property type="entry name" value="PFKA"/>
</dbReference>
<dbReference type="PRINTS" id="PR00476">
    <property type="entry name" value="PHFRCTKINASE"/>
</dbReference>
<keyword evidence="11" id="KW-0812">Transmembrane</keyword>
<comment type="catalytic activity">
    <reaction evidence="10">
        <text>beta-D-fructose 6-phosphate + ATP = beta-D-fructose 1,6-bisphosphate + ADP + H(+)</text>
        <dbReference type="Rhea" id="RHEA:16109"/>
        <dbReference type="ChEBI" id="CHEBI:15378"/>
        <dbReference type="ChEBI" id="CHEBI:30616"/>
        <dbReference type="ChEBI" id="CHEBI:32966"/>
        <dbReference type="ChEBI" id="CHEBI:57634"/>
        <dbReference type="ChEBI" id="CHEBI:456216"/>
        <dbReference type="EC" id="2.7.1.11"/>
    </reaction>
</comment>
<evidence type="ECO:0000256" key="8">
    <source>
        <dbReference type="ARBA" id="ARBA00022842"/>
    </source>
</evidence>
<dbReference type="NCBIfam" id="NF005301">
    <property type="entry name" value="PRK06830.1"/>
    <property type="match status" value="1"/>
</dbReference>
<keyword evidence="7" id="KW-0067">ATP-binding</keyword>